<evidence type="ECO:0000313" key="2">
    <source>
        <dbReference type="Proteomes" id="UP000887159"/>
    </source>
</evidence>
<organism evidence="1 2">
    <name type="scientific">Trichonephila clavipes</name>
    <name type="common">Golden silk orbweaver</name>
    <name type="synonym">Nephila clavipes</name>
    <dbReference type="NCBI Taxonomy" id="2585209"/>
    <lineage>
        <taxon>Eukaryota</taxon>
        <taxon>Metazoa</taxon>
        <taxon>Ecdysozoa</taxon>
        <taxon>Arthropoda</taxon>
        <taxon>Chelicerata</taxon>
        <taxon>Arachnida</taxon>
        <taxon>Araneae</taxon>
        <taxon>Araneomorphae</taxon>
        <taxon>Entelegynae</taxon>
        <taxon>Araneoidea</taxon>
        <taxon>Nephilidae</taxon>
        <taxon>Trichonephila</taxon>
    </lineage>
</organism>
<gene>
    <name evidence="1" type="primary">ANCCAN_11822</name>
    <name evidence="1" type="ORF">TNCV_4304241</name>
</gene>
<dbReference type="PANTHER" id="PTHR45786">
    <property type="entry name" value="DNA BINDING PROTEIN-LIKE"/>
    <property type="match status" value="1"/>
</dbReference>
<keyword evidence="2" id="KW-1185">Reference proteome</keyword>
<comment type="caution">
    <text evidence="1">The sequence shown here is derived from an EMBL/GenBank/DDBJ whole genome shotgun (WGS) entry which is preliminary data.</text>
</comment>
<evidence type="ECO:0000313" key="1">
    <source>
        <dbReference type="EMBL" id="GFX87715.1"/>
    </source>
</evidence>
<keyword evidence="1" id="KW-0067">ATP-binding</keyword>
<dbReference type="Proteomes" id="UP000887159">
    <property type="component" value="Unassembled WGS sequence"/>
</dbReference>
<protein>
    <submittedName>
        <fullName evidence="1">ATP-dependent DNA helicase</fullName>
    </submittedName>
</protein>
<accession>A0A8X6R539</accession>
<dbReference type="PANTHER" id="PTHR45786:SF74">
    <property type="entry name" value="ATP-DEPENDENT DNA HELICASE"/>
    <property type="match status" value="1"/>
</dbReference>
<dbReference type="AlphaFoldDB" id="A0A8X6R539"/>
<proteinExistence type="predicted"/>
<dbReference type="GO" id="GO:0004386">
    <property type="term" value="F:helicase activity"/>
    <property type="evidence" value="ECO:0007669"/>
    <property type="project" value="UniProtKB-KW"/>
</dbReference>
<keyword evidence="1" id="KW-0378">Hydrolase</keyword>
<sequence>MPTAHSPNHHRTSTSLNSPLWTYRAGVHGSMWLSPYPCTSISSIQLKRNSLDQAGRGLDTPGLNGQVVSSEKVFQTGHPYAYVLREVNICLLLIQLAVRWPAQFLGQPPALRLSSVKTRSSESSDQQEVRLETDRIRTNQIRYSETTELQERRLQNVRIITARSRRTLHADLNLSAFHYDSNNDYSLHPNVVIGKMDKICMYCSALKFKNETRGMCCASGKVKLPELHSPPEPLSTFLSGVTRVSKHFLENIRKYNSCFQMTSFGATNIVRENYMPTFRVQGQIYHHAGSLLPLPDADQKFLQIYFMANSDEHIEQRCHYNAGTRREIVGALQGLFDQHNELVRLFKTAIQQMPADDYAVVIRADKRPVGQQERQFNAPTIDEVAIVIVGEEFE</sequence>
<name>A0A8X6R539_TRICX</name>
<keyword evidence="1" id="KW-0347">Helicase</keyword>
<dbReference type="EMBL" id="BMAU01021037">
    <property type="protein sequence ID" value="GFX87715.1"/>
    <property type="molecule type" value="Genomic_DNA"/>
</dbReference>
<keyword evidence="1" id="KW-0547">Nucleotide-binding</keyword>
<reference evidence="1" key="1">
    <citation type="submission" date="2020-08" db="EMBL/GenBank/DDBJ databases">
        <title>Multicomponent nature underlies the extraordinary mechanical properties of spider dragline silk.</title>
        <authorList>
            <person name="Kono N."/>
            <person name="Nakamura H."/>
            <person name="Mori M."/>
            <person name="Yoshida Y."/>
            <person name="Ohtoshi R."/>
            <person name="Malay A.D."/>
            <person name="Moran D.A.P."/>
            <person name="Tomita M."/>
            <person name="Numata K."/>
            <person name="Arakawa K."/>
        </authorList>
    </citation>
    <scope>NUCLEOTIDE SEQUENCE</scope>
</reference>